<evidence type="ECO:0000313" key="4">
    <source>
        <dbReference type="Proteomes" id="UP000663842"/>
    </source>
</evidence>
<feature type="compositionally biased region" description="Basic and acidic residues" evidence="1">
    <location>
        <begin position="23"/>
        <end position="36"/>
    </location>
</feature>
<dbReference type="InterPro" id="IPR018289">
    <property type="entry name" value="MULE_transposase_dom"/>
</dbReference>
<feature type="region of interest" description="Disordered" evidence="1">
    <location>
        <begin position="1"/>
        <end position="36"/>
    </location>
</feature>
<evidence type="ECO:0000313" key="3">
    <source>
        <dbReference type="EMBL" id="CAF4060927.1"/>
    </source>
</evidence>
<name>A0A819SFY4_9BILA</name>
<comment type="caution">
    <text evidence="3">The sequence shown here is derived from an EMBL/GenBank/DDBJ whole genome shotgun (WGS) entry which is preliminary data.</text>
</comment>
<dbReference type="GO" id="GO:0006355">
    <property type="term" value="P:regulation of DNA-templated transcription"/>
    <property type="evidence" value="ECO:0007669"/>
    <property type="project" value="InterPro"/>
</dbReference>
<organism evidence="3 4">
    <name type="scientific">Rotaria magnacalcarata</name>
    <dbReference type="NCBI Taxonomy" id="392030"/>
    <lineage>
        <taxon>Eukaryota</taxon>
        <taxon>Metazoa</taxon>
        <taxon>Spiralia</taxon>
        <taxon>Gnathifera</taxon>
        <taxon>Rotifera</taxon>
        <taxon>Eurotatoria</taxon>
        <taxon>Bdelloidea</taxon>
        <taxon>Philodinida</taxon>
        <taxon>Philodinidae</taxon>
        <taxon>Rotaria</taxon>
    </lineage>
</organism>
<feature type="domain" description="MULE transposase" evidence="2">
    <location>
        <begin position="148"/>
        <end position="244"/>
    </location>
</feature>
<protein>
    <recommendedName>
        <fullName evidence="2">MULE transposase domain-containing protein</fullName>
    </recommendedName>
</protein>
<dbReference type="Proteomes" id="UP000663842">
    <property type="component" value="Unassembled WGS sequence"/>
</dbReference>
<gene>
    <name evidence="3" type="ORF">UXM345_LOCUS19828</name>
</gene>
<accession>A0A819SFY4</accession>
<evidence type="ECO:0000256" key="1">
    <source>
        <dbReference type="SAM" id="MobiDB-lite"/>
    </source>
</evidence>
<sequence>MATTTVIGEVPPYVSDDEMDASEMEHNGNKKKSEKETTQLESFELKLKPKAIIEVLHECGITTPSIHQLNNFLRTIKSTKLDPTSISLGEIEQWCLKSSQSIPESDDAPFFASYQIIYDDDGDINENKFRFFITIKRLLQTASISKKIHADATYKLVWQGFPVLIIGATDLDRHFHLFGMAICSNETTQDFRFIFRALQKGMKKLNLEEIDPDFLIAADADAIRNAFQDVFGEKKMVMCWAHMRRNVVKKIESMVKKSEQEDLVNDVESLQLAQDERIFIKASNLFVKKWSKKEPNFIQYFQNEWLTTHNAWYEGENTLRGRLTLSRFKVFAFEIVEKWSKCYESGLKKYNYKQIISLELWTTGYQWVKLNKSILSTECDNFNMIYQLEMKLELQTLELM</sequence>
<dbReference type="PANTHER" id="PTHR31669">
    <property type="entry name" value="PROTEIN FAR1-RELATED SEQUENCE 10-RELATED"/>
    <property type="match status" value="1"/>
</dbReference>
<reference evidence="3" key="1">
    <citation type="submission" date="2021-02" db="EMBL/GenBank/DDBJ databases">
        <authorList>
            <person name="Nowell W R."/>
        </authorList>
    </citation>
    <scope>NUCLEOTIDE SEQUENCE</scope>
</reference>
<dbReference type="Pfam" id="PF10551">
    <property type="entry name" value="MULE"/>
    <property type="match status" value="1"/>
</dbReference>
<evidence type="ECO:0000259" key="2">
    <source>
        <dbReference type="Pfam" id="PF10551"/>
    </source>
</evidence>
<dbReference type="AlphaFoldDB" id="A0A819SFY4"/>
<proteinExistence type="predicted"/>
<dbReference type="InterPro" id="IPR031052">
    <property type="entry name" value="FHY3/FAR1"/>
</dbReference>
<dbReference type="PANTHER" id="PTHR31669:SF251">
    <property type="entry name" value="PROTEIN FAR1-RELATED SEQUENCE"/>
    <property type="match status" value="1"/>
</dbReference>
<dbReference type="EMBL" id="CAJOBF010002877">
    <property type="protein sequence ID" value="CAF4060927.1"/>
    <property type="molecule type" value="Genomic_DNA"/>
</dbReference>